<dbReference type="RefSeq" id="WP_206854818.1">
    <property type="nucleotide sequence ID" value="NZ_CP147250.1"/>
</dbReference>
<gene>
    <name evidence="2" type="ORF">DOK79_001076</name>
</gene>
<proteinExistence type="predicted"/>
<keyword evidence="3" id="KW-1185">Reference proteome</keyword>
<protein>
    <recommendedName>
        <fullName evidence="4">Terminase</fullName>
    </recommendedName>
</protein>
<accession>A0ABZ2SYM3</accession>
<sequence>MIAWNKIRQEYENEDISLKALAEKYDLSPSTVRSRKNREDWQRNETGNVATHRNATDAPGGQRSNKNATGNSGGAPPKGNKNAFKHGLFAKIIPKESLEIAQELIDSDPADILWNNIMIQYAAIIRAQEIMFVTDRDDLSKEESGWTSGDGGSSSTMQVQYAWDKQANFLKSQSRAMMTLSNLIKQFVSLADEQDERRRKLDLMDAQIAKLKATTPEAGDSDDEPIIIVDSWGDDE</sequence>
<feature type="compositionally biased region" description="Polar residues" evidence="1">
    <location>
        <begin position="44"/>
        <end position="53"/>
    </location>
</feature>
<name>A0ABZ2SYM3_9ENTE</name>
<dbReference type="NCBIfam" id="NF040601">
    <property type="entry name" value="TerS_not_xtmA"/>
    <property type="match status" value="1"/>
</dbReference>
<evidence type="ECO:0000256" key="1">
    <source>
        <dbReference type="SAM" id="MobiDB-lite"/>
    </source>
</evidence>
<feature type="region of interest" description="Disordered" evidence="1">
    <location>
        <begin position="214"/>
        <end position="236"/>
    </location>
</feature>
<feature type="region of interest" description="Disordered" evidence="1">
    <location>
        <begin position="28"/>
        <end position="81"/>
    </location>
</feature>
<organism evidence="2 3">
    <name type="scientific">Candidatus Enterococcus mangumiae</name>
    <dbReference type="NCBI Taxonomy" id="2230878"/>
    <lineage>
        <taxon>Bacteria</taxon>
        <taxon>Bacillati</taxon>
        <taxon>Bacillota</taxon>
        <taxon>Bacilli</taxon>
        <taxon>Lactobacillales</taxon>
        <taxon>Enterococcaceae</taxon>
        <taxon>Enterococcus</taxon>
    </lineage>
</organism>
<evidence type="ECO:0000313" key="3">
    <source>
        <dbReference type="Proteomes" id="UP000664360"/>
    </source>
</evidence>
<evidence type="ECO:0008006" key="4">
    <source>
        <dbReference type="Google" id="ProtNLM"/>
    </source>
</evidence>
<reference evidence="2 3" key="1">
    <citation type="submission" date="2024-03" db="EMBL/GenBank/DDBJ databases">
        <title>The Genome Sequence of Enterococcus sp. DIV1094.</title>
        <authorList>
            <consortium name="The Broad Institute Genomics Platform"/>
            <consortium name="The Broad Institute Microbial Omics Core"/>
            <consortium name="The Broad Institute Genomic Center for Infectious Diseases"/>
            <person name="Earl A."/>
            <person name="Manson A."/>
            <person name="Gilmore M."/>
            <person name="Schwartman J."/>
            <person name="Shea T."/>
            <person name="Abouelleil A."/>
            <person name="Cao P."/>
            <person name="Chapman S."/>
            <person name="Cusick C."/>
            <person name="Young S."/>
            <person name="Neafsey D."/>
            <person name="Nusbaum C."/>
            <person name="Birren B."/>
        </authorList>
    </citation>
    <scope>NUCLEOTIDE SEQUENCE [LARGE SCALE GENOMIC DNA]</scope>
    <source>
        <strain evidence="2 3">DIV1094</strain>
    </source>
</reference>
<dbReference type="EMBL" id="CP147250">
    <property type="protein sequence ID" value="WYJ79536.1"/>
    <property type="molecule type" value="Genomic_DNA"/>
</dbReference>
<evidence type="ECO:0000313" key="2">
    <source>
        <dbReference type="EMBL" id="WYJ79536.1"/>
    </source>
</evidence>
<dbReference type="Proteomes" id="UP000664360">
    <property type="component" value="Chromosome"/>
</dbReference>